<dbReference type="AlphaFoldDB" id="A0A840ABW1"/>
<dbReference type="PANTHER" id="PTHR35006">
    <property type="entry name" value="GLYOXALASE FAMILY PROTEIN (AFU_ORTHOLOGUE AFUA_5G14830)"/>
    <property type="match status" value="1"/>
</dbReference>
<keyword evidence="3" id="KW-1185">Reference proteome</keyword>
<organism evidence="2 3">
    <name type="scientific">Roseococcus suduntuyensis</name>
    <dbReference type="NCBI Taxonomy" id="455361"/>
    <lineage>
        <taxon>Bacteria</taxon>
        <taxon>Pseudomonadati</taxon>
        <taxon>Pseudomonadota</taxon>
        <taxon>Alphaproteobacteria</taxon>
        <taxon>Acetobacterales</taxon>
        <taxon>Roseomonadaceae</taxon>
        <taxon>Roseococcus</taxon>
    </lineage>
</organism>
<dbReference type="Gene3D" id="3.10.180.10">
    <property type="entry name" value="2,3-Dihydroxybiphenyl 1,2-Dioxygenase, domain 1"/>
    <property type="match status" value="1"/>
</dbReference>
<dbReference type="Proteomes" id="UP000553193">
    <property type="component" value="Unassembled WGS sequence"/>
</dbReference>
<gene>
    <name evidence="2" type="ORF">GGQ83_002074</name>
</gene>
<evidence type="ECO:0000313" key="3">
    <source>
        <dbReference type="Proteomes" id="UP000553193"/>
    </source>
</evidence>
<dbReference type="GO" id="GO:0051213">
    <property type="term" value="F:dioxygenase activity"/>
    <property type="evidence" value="ECO:0007669"/>
    <property type="project" value="UniProtKB-KW"/>
</dbReference>
<dbReference type="GO" id="GO:0016829">
    <property type="term" value="F:lyase activity"/>
    <property type="evidence" value="ECO:0007669"/>
    <property type="project" value="UniProtKB-KW"/>
</dbReference>
<keyword evidence="2" id="KW-0560">Oxidoreductase</keyword>
<reference evidence="2 3" key="1">
    <citation type="submission" date="2020-08" db="EMBL/GenBank/DDBJ databases">
        <title>Genomic Encyclopedia of Type Strains, Phase IV (KMG-IV): sequencing the most valuable type-strain genomes for metagenomic binning, comparative biology and taxonomic classification.</title>
        <authorList>
            <person name="Goeker M."/>
        </authorList>
    </citation>
    <scope>NUCLEOTIDE SEQUENCE [LARGE SCALE GENOMIC DNA]</scope>
    <source>
        <strain evidence="2 3">DSM 19979</strain>
    </source>
</reference>
<evidence type="ECO:0000313" key="2">
    <source>
        <dbReference type="EMBL" id="MBB3898631.1"/>
    </source>
</evidence>
<dbReference type="SUPFAM" id="SSF54593">
    <property type="entry name" value="Glyoxalase/Bleomycin resistance protein/Dihydroxybiphenyl dioxygenase"/>
    <property type="match status" value="1"/>
</dbReference>
<keyword evidence="2" id="KW-0456">Lyase</keyword>
<evidence type="ECO:0000259" key="1">
    <source>
        <dbReference type="PROSITE" id="PS51819"/>
    </source>
</evidence>
<sequence>MFSHVTFGTNDLARAAAFYDPLMARLGLRRIESDPGHGLIGYGTHPEATPQFYLMKPFDGAPATIGNGAMAAFEAQDRATVDDFHRIALEHGGHCEGPPGLRPHYHPDYYGTYVRDPDGNKLCCVCHRPA</sequence>
<dbReference type="InterPro" id="IPR004360">
    <property type="entry name" value="Glyas_Fos-R_dOase_dom"/>
</dbReference>
<dbReference type="RefSeq" id="WP_184383730.1">
    <property type="nucleotide sequence ID" value="NZ_JACIDJ010000003.1"/>
</dbReference>
<name>A0A840ABW1_9PROT</name>
<proteinExistence type="predicted"/>
<dbReference type="PROSITE" id="PS51819">
    <property type="entry name" value="VOC"/>
    <property type="match status" value="1"/>
</dbReference>
<dbReference type="Pfam" id="PF00903">
    <property type="entry name" value="Glyoxalase"/>
    <property type="match status" value="1"/>
</dbReference>
<dbReference type="InterPro" id="IPR037523">
    <property type="entry name" value="VOC_core"/>
</dbReference>
<dbReference type="PANTHER" id="PTHR35006:SF1">
    <property type="entry name" value="BLL2941 PROTEIN"/>
    <property type="match status" value="1"/>
</dbReference>
<dbReference type="InterPro" id="IPR029068">
    <property type="entry name" value="Glyas_Bleomycin-R_OHBP_Dase"/>
</dbReference>
<comment type="caution">
    <text evidence="2">The sequence shown here is derived from an EMBL/GenBank/DDBJ whole genome shotgun (WGS) entry which is preliminary data.</text>
</comment>
<feature type="domain" description="VOC" evidence="1">
    <location>
        <begin position="1"/>
        <end position="127"/>
    </location>
</feature>
<dbReference type="CDD" id="cd07262">
    <property type="entry name" value="VOC_like"/>
    <property type="match status" value="1"/>
</dbReference>
<protein>
    <submittedName>
        <fullName evidence="2">Catechol 2,3-dioxygenase-like lactoylglutathione lyase family enzyme</fullName>
    </submittedName>
</protein>
<accession>A0A840ABW1</accession>
<dbReference type="EMBL" id="JACIDJ010000003">
    <property type="protein sequence ID" value="MBB3898631.1"/>
    <property type="molecule type" value="Genomic_DNA"/>
</dbReference>
<keyword evidence="2" id="KW-0223">Dioxygenase</keyword>